<gene>
    <name evidence="1" type="ORF">MNBD_DELTA04-626</name>
</gene>
<organism evidence="1">
    <name type="scientific">hydrothermal vent metagenome</name>
    <dbReference type="NCBI Taxonomy" id="652676"/>
    <lineage>
        <taxon>unclassified sequences</taxon>
        <taxon>metagenomes</taxon>
        <taxon>ecological metagenomes</taxon>
    </lineage>
</organism>
<dbReference type="EMBL" id="UOEY01000095">
    <property type="protein sequence ID" value="VAW40069.1"/>
    <property type="molecule type" value="Genomic_DNA"/>
</dbReference>
<accession>A0A3B0VT86</accession>
<reference evidence="1" key="1">
    <citation type="submission" date="2018-06" db="EMBL/GenBank/DDBJ databases">
        <authorList>
            <person name="Zhirakovskaya E."/>
        </authorList>
    </citation>
    <scope>NUCLEOTIDE SEQUENCE</scope>
</reference>
<protein>
    <submittedName>
        <fullName evidence="1">Uncharacterized protein</fullName>
    </submittedName>
</protein>
<name>A0A3B0VT86_9ZZZZ</name>
<dbReference type="AlphaFoldDB" id="A0A3B0VT86"/>
<proteinExistence type="predicted"/>
<sequence>MDSRLRGNDGPCALFVIPAQAGIQWEGIDGMEFLAESFPRRRESST</sequence>
<evidence type="ECO:0000313" key="1">
    <source>
        <dbReference type="EMBL" id="VAW40069.1"/>
    </source>
</evidence>